<comment type="caution">
    <text evidence="2">The sequence shown here is derived from an EMBL/GenBank/DDBJ whole genome shotgun (WGS) entry which is preliminary data.</text>
</comment>
<organism evidence="2 3">
    <name type="scientific">Thalictrum thalictroides</name>
    <name type="common">Rue-anemone</name>
    <name type="synonym">Anemone thalictroides</name>
    <dbReference type="NCBI Taxonomy" id="46969"/>
    <lineage>
        <taxon>Eukaryota</taxon>
        <taxon>Viridiplantae</taxon>
        <taxon>Streptophyta</taxon>
        <taxon>Embryophyta</taxon>
        <taxon>Tracheophyta</taxon>
        <taxon>Spermatophyta</taxon>
        <taxon>Magnoliopsida</taxon>
        <taxon>Ranunculales</taxon>
        <taxon>Ranunculaceae</taxon>
        <taxon>Thalictroideae</taxon>
        <taxon>Thalictrum</taxon>
    </lineage>
</organism>
<feature type="region of interest" description="Disordered" evidence="1">
    <location>
        <begin position="96"/>
        <end position="117"/>
    </location>
</feature>
<name>A0A7J6W0V6_THATH</name>
<evidence type="ECO:0000256" key="1">
    <source>
        <dbReference type="SAM" id="MobiDB-lite"/>
    </source>
</evidence>
<feature type="compositionally biased region" description="Low complexity" evidence="1">
    <location>
        <begin position="64"/>
        <end position="74"/>
    </location>
</feature>
<sequence length="117" mass="13020">MKQQKLDMKAATINAEILSKNLANMTPFNKQYWTNMKQAVIDSTAKRPKASINLNFGDVGSGGSNNSSQFSPNNLRAHSNNTQYVQETQEDVYRPNLNDLSVGNEGFDGGYDHWGHP</sequence>
<keyword evidence="3" id="KW-1185">Reference proteome</keyword>
<dbReference type="AlphaFoldDB" id="A0A7J6W0V6"/>
<dbReference type="EMBL" id="JABWDY010023699">
    <property type="protein sequence ID" value="KAF5190723.1"/>
    <property type="molecule type" value="Genomic_DNA"/>
</dbReference>
<dbReference type="Proteomes" id="UP000554482">
    <property type="component" value="Unassembled WGS sequence"/>
</dbReference>
<accession>A0A7J6W0V6</accession>
<evidence type="ECO:0000313" key="3">
    <source>
        <dbReference type="Proteomes" id="UP000554482"/>
    </source>
</evidence>
<protein>
    <submittedName>
        <fullName evidence="2">Uncharacterized protein</fullName>
    </submittedName>
</protein>
<evidence type="ECO:0000313" key="2">
    <source>
        <dbReference type="EMBL" id="KAF5190723.1"/>
    </source>
</evidence>
<reference evidence="2 3" key="1">
    <citation type="submission" date="2020-06" db="EMBL/GenBank/DDBJ databases">
        <title>Transcriptomic and genomic resources for Thalictrum thalictroides and T. hernandezii: Facilitating candidate gene discovery in an emerging model plant lineage.</title>
        <authorList>
            <person name="Arias T."/>
            <person name="Riano-Pachon D.M."/>
            <person name="Di Stilio V.S."/>
        </authorList>
    </citation>
    <scope>NUCLEOTIDE SEQUENCE [LARGE SCALE GENOMIC DNA]</scope>
    <source>
        <strain evidence="3">cv. WT478/WT964</strain>
        <tissue evidence="2">Leaves</tissue>
    </source>
</reference>
<gene>
    <name evidence="2" type="ORF">FRX31_019693</name>
</gene>
<feature type="region of interest" description="Disordered" evidence="1">
    <location>
        <begin position="57"/>
        <end position="76"/>
    </location>
</feature>
<proteinExistence type="predicted"/>